<organism evidence="1 2">
    <name type="scientific">Hypoxylon rubiginosum</name>
    <dbReference type="NCBI Taxonomy" id="110542"/>
    <lineage>
        <taxon>Eukaryota</taxon>
        <taxon>Fungi</taxon>
        <taxon>Dikarya</taxon>
        <taxon>Ascomycota</taxon>
        <taxon>Pezizomycotina</taxon>
        <taxon>Sordariomycetes</taxon>
        <taxon>Xylariomycetidae</taxon>
        <taxon>Xylariales</taxon>
        <taxon>Hypoxylaceae</taxon>
        <taxon>Hypoxylon</taxon>
    </lineage>
</organism>
<reference evidence="1 2" key="1">
    <citation type="journal article" date="2022" name="New Phytol.">
        <title>Ecological generalism drives hyperdiversity of secondary metabolite gene clusters in xylarialean endophytes.</title>
        <authorList>
            <person name="Franco M.E.E."/>
            <person name="Wisecaver J.H."/>
            <person name="Arnold A.E."/>
            <person name="Ju Y.M."/>
            <person name="Slot J.C."/>
            <person name="Ahrendt S."/>
            <person name="Moore L.P."/>
            <person name="Eastman K.E."/>
            <person name="Scott K."/>
            <person name="Konkel Z."/>
            <person name="Mondo S.J."/>
            <person name="Kuo A."/>
            <person name="Hayes R.D."/>
            <person name="Haridas S."/>
            <person name="Andreopoulos B."/>
            <person name="Riley R."/>
            <person name="LaButti K."/>
            <person name="Pangilinan J."/>
            <person name="Lipzen A."/>
            <person name="Amirebrahimi M."/>
            <person name="Yan J."/>
            <person name="Adam C."/>
            <person name="Keymanesh K."/>
            <person name="Ng V."/>
            <person name="Louie K."/>
            <person name="Northen T."/>
            <person name="Drula E."/>
            <person name="Henrissat B."/>
            <person name="Hsieh H.M."/>
            <person name="Youens-Clark K."/>
            <person name="Lutzoni F."/>
            <person name="Miadlikowska J."/>
            <person name="Eastwood D.C."/>
            <person name="Hamelin R.C."/>
            <person name="Grigoriev I.V."/>
            <person name="U'Ren J.M."/>
        </authorList>
    </citation>
    <scope>NUCLEOTIDE SEQUENCE [LARGE SCALE GENOMIC DNA]</scope>
    <source>
        <strain evidence="1 2">CBS 119005</strain>
    </source>
</reference>
<sequence length="668" mass="72597">MRLPFFLSVLVASVAASPSSSNYVLHEKRGEATSKSWIKRTVVDPRMSLPMRIGLKQSNLYNGHDLLMDVSHPDSPNYGKYYTPEQVDQLFAPSAETVEIVRQWLEASGVSGHRISQSVNKAWLQFDADTEEAEELLKTTYHIFEHADTGSKKVACDEYHLPSHVQDHVDYITPGIKLLLGPNNKKELSTEKRSSRSSKKTGSTSIRNSMSTQALPFPLDQLKGLDHCDTVMTPTCVFALYNLTKPDKAHPDNQLGIYEFADQYNQIDMDRWFRDFAPEIPNGTHPDVKSVDGGVAPGPQGAGFESFLDLQIAYPLLHPQGIVLYQVEDEVYSHGDFDHKGLFNNFLDSIDGSYCDYSAYGETGNNPDFDFPYPDPAPGGYKGALQCGVYQPTNVLSVSYALAEDQLPIPYQRRQCDEWMKLGLRGVSVVFASGDHGVGGSFGWSARPNFCLGPDGTVFNPAWPATCPYVTAAGATYLPPGADARRDEEVAAYVPGMKSGGGFSNIFPTPAYQRAAVDRYLEVTADPAVRAYPSYASTAYANDSFGAGGGLYNRAGRAYPDVGAAGANVALYGDNQTSWPNAGTSVSAPVFAAVLTRINEERLAAGKTTVGFVNPVLYAHPEVLRDITAGNNSACGSAGFIASEGWDPVTGLGTPDYPAMLDLWMSLP</sequence>
<protein>
    <submittedName>
        <fullName evidence="1">Pro-kumamolisin, activation domain-containing protein</fullName>
    </submittedName>
</protein>
<gene>
    <name evidence="1" type="ORF">F4820DRAFT_470928</name>
</gene>
<dbReference type="EMBL" id="MU393493">
    <property type="protein sequence ID" value="KAI4863992.1"/>
    <property type="molecule type" value="Genomic_DNA"/>
</dbReference>
<evidence type="ECO:0000313" key="2">
    <source>
        <dbReference type="Proteomes" id="UP001497700"/>
    </source>
</evidence>
<evidence type="ECO:0000313" key="1">
    <source>
        <dbReference type="EMBL" id="KAI4863992.1"/>
    </source>
</evidence>
<proteinExistence type="predicted"/>
<comment type="caution">
    <text evidence="1">The sequence shown here is derived from an EMBL/GenBank/DDBJ whole genome shotgun (WGS) entry which is preliminary data.</text>
</comment>
<accession>A0ACB9YX56</accession>
<name>A0ACB9YX56_9PEZI</name>
<dbReference type="Proteomes" id="UP001497700">
    <property type="component" value="Unassembled WGS sequence"/>
</dbReference>
<keyword evidence="2" id="KW-1185">Reference proteome</keyword>